<accession>A0A8C5BG49</accession>
<dbReference type="PANTHER" id="PTHR23267">
    <property type="entry name" value="IMMUNOGLOBULIN LIGHT CHAIN"/>
    <property type="match status" value="1"/>
</dbReference>
<dbReference type="SMART" id="SM00406">
    <property type="entry name" value="IGv"/>
    <property type="match status" value="1"/>
</dbReference>
<feature type="region of interest" description="Disordered" evidence="1">
    <location>
        <begin position="123"/>
        <end position="153"/>
    </location>
</feature>
<dbReference type="InterPro" id="IPR003599">
    <property type="entry name" value="Ig_sub"/>
</dbReference>
<reference evidence="3" key="2">
    <citation type="submission" date="2025-09" db="UniProtKB">
        <authorList>
            <consortium name="Ensembl"/>
        </authorList>
    </citation>
    <scope>IDENTIFICATION</scope>
</reference>
<feature type="region of interest" description="Disordered" evidence="1">
    <location>
        <begin position="166"/>
        <end position="186"/>
    </location>
</feature>
<evidence type="ECO:0000313" key="3">
    <source>
        <dbReference type="Ensembl" id="ENSGMOP00000045830.1"/>
    </source>
</evidence>
<dbReference type="InterPro" id="IPR013106">
    <property type="entry name" value="Ig_V-set"/>
</dbReference>
<dbReference type="InterPro" id="IPR007110">
    <property type="entry name" value="Ig-like_dom"/>
</dbReference>
<evidence type="ECO:0000313" key="4">
    <source>
        <dbReference type="Proteomes" id="UP000694546"/>
    </source>
</evidence>
<dbReference type="SUPFAM" id="SSF48726">
    <property type="entry name" value="Immunoglobulin"/>
    <property type="match status" value="1"/>
</dbReference>
<dbReference type="GeneTree" id="ENSGT01150000286956"/>
<dbReference type="PROSITE" id="PS50835">
    <property type="entry name" value="IG_LIKE"/>
    <property type="match status" value="1"/>
</dbReference>
<dbReference type="SMART" id="SM00409">
    <property type="entry name" value="IG"/>
    <property type="match status" value="1"/>
</dbReference>
<keyword evidence="4" id="KW-1185">Reference proteome</keyword>
<dbReference type="Gene3D" id="2.60.40.10">
    <property type="entry name" value="Immunoglobulins"/>
    <property type="match status" value="1"/>
</dbReference>
<feature type="domain" description="Ig-like" evidence="2">
    <location>
        <begin position="8"/>
        <end position="103"/>
    </location>
</feature>
<dbReference type="Ensembl" id="ENSGMOT00000056244.1">
    <property type="protein sequence ID" value="ENSGMOP00000045830.1"/>
    <property type="gene ID" value="ENSGMOG00000023069.1"/>
</dbReference>
<name>A0A8C5BG49_GADMO</name>
<dbReference type="InterPro" id="IPR036179">
    <property type="entry name" value="Ig-like_dom_sf"/>
</dbReference>
<protein>
    <recommendedName>
        <fullName evidence="2">Ig-like domain-containing protein</fullName>
    </recommendedName>
</protein>
<feature type="compositionally biased region" description="Low complexity" evidence="1">
    <location>
        <begin position="130"/>
        <end position="142"/>
    </location>
</feature>
<dbReference type="InterPro" id="IPR013783">
    <property type="entry name" value="Ig-like_fold"/>
</dbReference>
<evidence type="ECO:0000259" key="2">
    <source>
        <dbReference type="PROSITE" id="PS50835"/>
    </source>
</evidence>
<dbReference type="Proteomes" id="UP000694546">
    <property type="component" value="Chromosome 5"/>
</dbReference>
<dbReference type="AlphaFoldDB" id="A0A8C5BG49"/>
<dbReference type="InterPro" id="IPR050150">
    <property type="entry name" value="IgV_Light_Chain"/>
</dbReference>
<sequence>MSGNRSFPYRGSFALVSFTPGSTVTLTCKTNPAVYRDSRGQFLHWYQQKPGEAPKLFIKFANQHVSPTPARFSGSGSSTDFSLTINGAQREDAAVYYCQSEHNLNSVWTGAVPHCPRCRDPHPRLHHLPSGRGSRSPTGGSPQSHGLPPLLSQLLRPYSPSQNLCPSDHRLLYPPTPKPEDSGVHGTSLYRNGVVRTLEGAIELVWRNAHILLSLESPETP</sequence>
<dbReference type="Pfam" id="PF07686">
    <property type="entry name" value="V-set"/>
    <property type="match status" value="1"/>
</dbReference>
<proteinExistence type="predicted"/>
<organism evidence="3 4">
    <name type="scientific">Gadus morhua</name>
    <name type="common">Atlantic cod</name>
    <dbReference type="NCBI Taxonomy" id="8049"/>
    <lineage>
        <taxon>Eukaryota</taxon>
        <taxon>Metazoa</taxon>
        <taxon>Chordata</taxon>
        <taxon>Craniata</taxon>
        <taxon>Vertebrata</taxon>
        <taxon>Euteleostomi</taxon>
        <taxon>Actinopterygii</taxon>
        <taxon>Neopterygii</taxon>
        <taxon>Teleostei</taxon>
        <taxon>Neoteleostei</taxon>
        <taxon>Acanthomorphata</taxon>
        <taxon>Zeiogadaria</taxon>
        <taxon>Gadariae</taxon>
        <taxon>Gadiformes</taxon>
        <taxon>Gadoidei</taxon>
        <taxon>Gadidae</taxon>
        <taxon>Gadus</taxon>
    </lineage>
</organism>
<reference evidence="3" key="1">
    <citation type="submission" date="2025-08" db="UniProtKB">
        <authorList>
            <consortium name="Ensembl"/>
        </authorList>
    </citation>
    <scope>IDENTIFICATION</scope>
</reference>
<evidence type="ECO:0000256" key="1">
    <source>
        <dbReference type="SAM" id="MobiDB-lite"/>
    </source>
</evidence>